<keyword evidence="5 11" id="KW-0808">Transferase</keyword>
<evidence type="ECO:0000256" key="4">
    <source>
        <dbReference type="ARBA" id="ARBA00022630"/>
    </source>
</evidence>
<gene>
    <name evidence="12" type="ORF">J1C55_01490</name>
</gene>
<keyword evidence="8 11" id="KW-0460">Magnesium</keyword>
<dbReference type="SUPFAM" id="SSF143631">
    <property type="entry name" value="ApbE-like"/>
    <property type="match status" value="1"/>
</dbReference>
<dbReference type="GO" id="GO:0016740">
    <property type="term" value="F:transferase activity"/>
    <property type="evidence" value="ECO:0007669"/>
    <property type="project" value="UniProtKB-KW"/>
</dbReference>
<sequence>MNKIIFIVSILICCFSCKQVSKQENEHAKQELHYLKTSGIVFGTNYNIQYYSEQPENFQKQFDSLFEVINTSMSTYIPDSDISKFNRNEPVTLDHHFKTVYKASQKIYEETQGVFDPTIGNVVNAWNFGPDKNKFLTDSSTIRRLMRNVGFNNVKHTDEGFVKPDDTYVDFNAIAKGYGIDVIGDFLVSKGIYNYLVDIGGDLRAAGINIKNQKAWTIGIDDPNFDGSQSYSKIISLSDKGMATSGTYRKFKVDDNGNRYAHIINTKTGYPTKTNVLSVSVIAPNAMLADGYATAFQAMGIEAVTSFLEQHPELQVYFIYLTDNDALETLSLNNFPE</sequence>
<evidence type="ECO:0000256" key="9">
    <source>
        <dbReference type="ARBA" id="ARBA00031306"/>
    </source>
</evidence>
<accession>A0ABS8EJ63</accession>
<comment type="similarity">
    <text evidence="11">Belongs to the ApbE family.</text>
</comment>
<keyword evidence="13" id="KW-1185">Reference proteome</keyword>
<evidence type="ECO:0000313" key="12">
    <source>
        <dbReference type="EMBL" id="MCC1483249.1"/>
    </source>
</evidence>
<keyword evidence="4 11" id="KW-0285">Flavoprotein</keyword>
<evidence type="ECO:0000256" key="10">
    <source>
        <dbReference type="ARBA" id="ARBA00048540"/>
    </source>
</evidence>
<protein>
    <recommendedName>
        <fullName evidence="3 11">FAD:protein FMN transferase</fullName>
        <ecNumber evidence="2 11">2.7.1.180</ecNumber>
    </recommendedName>
    <alternativeName>
        <fullName evidence="9 11">Flavin transferase</fullName>
    </alternativeName>
</protein>
<proteinExistence type="inferred from homology"/>
<evidence type="ECO:0000256" key="6">
    <source>
        <dbReference type="ARBA" id="ARBA00022723"/>
    </source>
</evidence>
<dbReference type="InterPro" id="IPR024932">
    <property type="entry name" value="ApbE"/>
</dbReference>
<reference evidence="13" key="2">
    <citation type="submission" date="2023-07" db="EMBL/GenBank/DDBJ databases">
        <title>Genome of Winogradskyella sp. E313.</title>
        <authorList>
            <person name="Zhou Y."/>
        </authorList>
    </citation>
    <scope>NUCLEOTIDE SEQUENCE [LARGE SCALE GENOMIC DNA]</scope>
    <source>
        <strain evidence="13">E313</strain>
    </source>
</reference>
<evidence type="ECO:0000256" key="3">
    <source>
        <dbReference type="ARBA" id="ARBA00016337"/>
    </source>
</evidence>
<keyword evidence="7 11" id="KW-0274">FAD</keyword>
<dbReference type="EMBL" id="JAFMPT010000001">
    <property type="protein sequence ID" value="MCC1483249.1"/>
    <property type="molecule type" value="Genomic_DNA"/>
</dbReference>
<dbReference type="Gene3D" id="3.10.520.10">
    <property type="entry name" value="ApbE-like domains"/>
    <property type="match status" value="1"/>
</dbReference>
<dbReference type="EC" id="2.7.1.180" evidence="2 11"/>
<reference evidence="13" key="1">
    <citation type="submission" date="2021-03" db="EMBL/GenBank/DDBJ databases">
        <title>Genome of Cognatishimia sp. F0-27.</title>
        <authorList>
            <person name="Ping X."/>
        </authorList>
    </citation>
    <scope>NUCLEOTIDE SEQUENCE [LARGE SCALE GENOMIC DNA]</scope>
    <source>
        <strain evidence="13">E313</strain>
    </source>
</reference>
<organism evidence="12 13">
    <name type="scientific">Winogradskyella immobilis</name>
    <dbReference type="NCBI Taxonomy" id="2816852"/>
    <lineage>
        <taxon>Bacteria</taxon>
        <taxon>Pseudomonadati</taxon>
        <taxon>Bacteroidota</taxon>
        <taxon>Flavobacteriia</taxon>
        <taxon>Flavobacteriales</taxon>
        <taxon>Flavobacteriaceae</taxon>
        <taxon>Winogradskyella</taxon>
    </lineage>
</organism>
<evidence type="ECO:0000256" key="5">
    <source>
        <dbReference type="ARBA" id="ARBA00022679"/>
    </source>
</evidence>
<dbReference type="Pfam" id="PF02424">
    <property type="entry name" value="ApbE"/>
    <property type="match status" value="1"/>
</dbReference>
<evidence type="ECO:0000256" key="2">
    <source>
        <dbReference type="ARBA" id="ARBA00011955"/>
    </source>
</evidence>
<evidence type="ECO:0000256" key="8">
    <source>
        <dbReference type="ARBA" id="ARBA00022842"/>
    </source>
</evidence>
<evidence type="ECO:0000256" key="1">
    <source>
        <dbReference type="ARBA" id="ARBA00001946"/>
    </source>
</evidence>
<keyword evidence="6 11" id="KW-0479">Metal-binding</keyword>
<evidence type="ECO:0000313" key="13">
    <source>
        <dbReference type="Proteomes" id="UP000778797"/>
    </source>
</evidence>
<name>A0ABS8EJ63_9FLAO</name>
<comment type="cofactor">
    <cofactor evidence="1">
        <name>Mg(2+)</name>
        <dbReference type="ChEBI" id="CHEBI:18420"/>
    </cofactor>
</comment>
<dbReference type="PIRSF" id="PIRSF006268">
    <property type="entry name" value="ApbE"/>
    <property type="match status" value="1"/>
</dbReference>
<comment type="caution">
    <text evidence="12">The sequence shown here is derived from an EMBL/GenBank/DDBJ whole genome shotgun (WGS) entry which is preliminary data.</text>
</comment>
<dbReference type="PANTHER" id="PTHR30040:SF2">
    <property type="entry name" value="FAD:PROTEIN FMN TRANSFERASE"/>
    <property type="match status" value="1"/>
</dbReference>
<dbReference type="Proteomes" id="UP000778797">
    <property type="component" value="Unassembled WGS sequence"/>
</dbReference>
<evidence type="ECO:0000256" key="11">
    <source>
        <dbReference type="PIRNR" id="PIRNR006268"/>
    </source>
</evidence>
<evidence type="ECO:0000256" key="7">
    <source>
        <dbReference type="ARBA" id="ARBA00022827"/>
    </source>
</evidence>
<dbReference type="InterPro" id="IPR003374">
    <property type="entry name" value="ApbE-like_sf"/>
</dbReference>
<comment type="catalytic activity">
    <reaction evidence="10 11">
        <text>L-threonyl-[protein] + FAD = FMN-L-threonyl-[protein] + AMP + H(+)</text>
        <dbReference type="Rhea" id="RHEA:36847"/>
        <dbReference type="Rhea" id="RHEA-COMP:11060"/>
        <dbReference type="Rhea" id="RHEA-COMP:11061"/>
        <dbReference type="ChEBI" id="CHEBI:15378"/>
        <dbReference type="ChEBI" id="CHEBI:30013"/>
        <dbReference type="ChEBI" id="CHEBI:57692"/>
        <dbReference type="ChEBI" id="CHEBI:74257"/>
        <dbReference type="ChEBI" id="CHEBI:456215"/>
        <dbReference type="EC" id="2.7.1.180"/>
    </reaction>
</comment>
<dbReference type="PANTHER" id="PTHR30040">
    <property type="entry name" value="THIAMINE BIOSYNTHESIS LIPOPROTEIN APBE"/>
    <property type="match status" value="1"/>
</dbReference>
<dbReference type="RefSeq" id="WP_227475693.1">
    <property type="nucleotide sequence ID" value="NZ_JAFMPT010000001.1"/>
</dbReference>